<feature type="domain" description="PilZ" evidence="1">
    <location>
        <begin position="108"/>
        <end position="194"/>
    </location>
</feature>
<reference evidence="2 3" key="1">
    <citation type="submission" date="2020-02" db="EMBL/GenBank/DDBJ databases">
        <authorList>
            <person name="Hogendoorn C."/>
        </authorList>
    </citation>
    <scope>NUCLEOTIDE SEQUENCE [LARGE SCALE GENOMIC DNA]</scope>
    <source>
        <strain evidence="2">METHB21</strain>
    </source>
</reference>
<dbReference type="AlphaFoldDB" id="A0A8S0WZX0"/>
<dbReference type="GO" id="GO:0035438">
    <property type="term" value="F:cyclic-di-GMP binding"/>
    <property type="evidence" value="ECO:0007669"/>
    <property type="project" value="InterPro"/>
</dbReference>
<comment type="caution">
    <text evidence="2">The sequence shown here is derived from an EMBL/GenBank/DDBJ whole genome shotgun (WGS) entry which is preliminary data.</text>
</comment>
<keyword evidence="3" id="KW-1185">Reference proteome</keyword>
<organism evidence="2 3">
    <name type="scientific">Candidatus Methylobacter favarea</name>
    <dbReference type="NCBI Taxonomy" id="2707345"/>
    <lineage>
        <taxon>Bacteria</taxon>
        <taxon>Pseudomonadati</taxon>
        <taxon>Pseudomonadota</taxon>
        <taxon>Gammaproteobacteria</taxon>
        <taxon>Methylococcales</taxon>
        <taxon>Methylococcaceae</taxon>
        <taxon>Methylobacter</taxon>
    </lineage>
</organism>
<proteinExistence type="predicted"/>
<evidence type="ECO:0000313" key="2">
    <source>
        <dbReference type="EMBL" id="CAA9890448.1"/>
    </source>
</evidence>
<gene>
    <name evidence="2" type="ORF">METHB2_220020</name>
</gene>
<accession>A0A8S0WZX0</accession>
<evidence type="ECO:0000313" key="3">
    <source>
        <dbReference type="Proteomes" id="UP000494216"/>
    </source>
</evidence>
<dbReference type="Proteomes" id="UP000494216">
    <property type="component" value="Unassembled WGS sequence"/>
</dbReference>
<sequence length="209" mass="23746">MNTYLDRPYRKNLASQGLIYMGGEELEITIKNLSITGVLAELNNSGENTEVRDIFNNLLASTLIDFYLPEMRLAGEVEVSRVDLLNNHIFLALEFKTVAYDIDNLLYKRKAYRKHMPGPGQILLNKKYREFNAVNVSVEGLMIRLDEIIAVEEGAITLFKFPQLELEGEIKIVWVDYSDNCGTLIGLQYMHMGKTLVKGIPRFAPPQTA</sequence>
<name>A0A8S0WZX0_9GAMM</name>
<protein>
    <recommendedName>
        <fullName evidence="1">PilZ domain-containing protein</fullName>
    </recommendedName>
</protein>
<evidence type="ECO:0000259" key="1">
    <source>
        <dbReference type="Pfam" id="PF07238"/>
    </source>
</evidence>
<dbReference type="Pfam" id="PF07238">
    <property type="entry name" value="PilZ"/>
    <property type="match status" value="1"/>
</dbReference>
<dbReference type="SUPFAM" id="SSF141371">
    <property type="entry name" value="PilZ domain-like"/>
    <property type="match status" value="1"/>
</dbReference>
<dbReference type="InterPro" id="IPR009875">
    <property type="entry name" value="PilZ_domain"/>
</dbReference>
<dbReference type="EMBL" id="CADCXN010000050">
    <property type="protein sequence ID" value="CAA9890448.1"/>
    <property type="molecule type" value="Genomic_DNA"/>
</dbReference>